<dbReference type="PROSITE" id="PS01302">
    <property type="entry name" value="UPF0758"/>
    <property type="match status" value="1"/>
</dbReference>
<proteinExistence type="inferred from homology"/>
<dbReference type="Pfam" id="PF04002">
    <property type="entry name" value="RadC"/>
    <property type="match status" value="1"/>
</dbReference>
<sequence>MKDYTALKDYELIYELLASLQTRAQAESNLKVMEANNNYNEINLEPTVADLIYKPWLLEKLDLTSRQARALNLIRECVDRISKSKPTVGLQITFSSALGEDLRNRLKNKPQEELWGIYLNNKNVVIREECISRGTLNTSEAHPRDIYRRAIECNAARIILAHNHPSGDVSPSQQDFAMTARVKQVGDLVGIELIDHLIVGGDCYYSFAEKSQLN</sequence>
<dbReference type="RefSeq" id="WP_089144753.1">
    <property type="nucleotide sequence ID" value="NZ_LUGD01000075.1"/>
</dbReference>
<keyword evidence="4" id="KW-0378">Hydrolase</keyword>
<comment type="caution">
    <text evidence="9">The sequence shown here is derived from an EMBL/GenBank/DDBJ whole genome shotgun (WGS) entry which is preliminary data.</text>
</comment>
<dbReference type="Proteomes" id="UP000215261">
    <property type="component" value="Unassembled WGS sequence"/>
</dbReference>
<keyword evidence="5" id="KW-0862">Zinc</keyword>
<dbReference type="InterPro" id="IPR020891">
    <property type="entry name" value="UPF0758_CS"/>
</dbReference>
<evidence type="ECO:0000259" key="8">
    <source>
        <dbReference type="PROSITE" id="PS50249"/>
    </source>
</evidence>
<evidence type="ECO:0000256" key="6">
    <source>
        <dbReference type="ARBA" id="ARBA00023049"/>
    </source>
</evidence>
<evidence type="ECO:0000256" key="7">
    <source>
        <dbReference type="RuleBase" id="RU003797"/>
    </source>
</evidence>
<dbReference type="PANTHER" id="PTHR30471">
    <property type="entry name" value="DNA REPAIR PROTEIN RADC"/>
    <property type="match status" value="1"/>
</dbReference>
<evidence type="ECO:0000256" key="2">
    <source>
        <dbReference type="ARBA" id="ARBA00022670"/>
    </source>
</evidence>
<keyword evidence="2" id="KW-0645">Protease</keyword>
<evidence type="ECO:0000313" key="10">
    <source>
        <dbReference type="Proteomes" id="UP000215261"/>
    </source>
</evidence>
<dbReference type="PANTHER" id="PTHR30471:SF3">
    <property type="entry name" value="UPF0758 PROTEIN YEES-RELATED"/>
    <property type="match status" value="1"/>
</dbReference>
<dbReference type="PROSITE" id="PS50249">
    <property type="entry name" value="MPN"/>
    <property type="match status" value="1"/>
</dbReference>
<dbReference type="InterPro" id="IPR001405">
    <property type="entry name" value="UPF0758"/>
</dbReference>
<evidence type="ECO:0000256" key="5">
    <source>
        <dbReference type="ARBA" id="ARBA00022833"/>
    </source>
</evidence>
<dbReference type="InterPro" id="IPR025657">
    <property type="entry name" value="RadC_JAB"/>
</dbReference>
<reference evidence="9 10" key="1">
    <citation type="submission" date="2016-03" db="EMBL/GenBank/DDBJ databases">
        <title>Sequencing of Lactobacillus Species from Commercial Turkeys.</title>
        <authorList>
            <person name="Johnson T.J."/>
            <person name="Youmans B.P."/>
            <person name="Case K.A."/>
        </authorList>
    </citation>
    <scope>NUCLEOTIDE SEQUENCE [LARGE SCALE GENOMIC DNA]</scope>
    <source>
        <strain evidence="9 10">UMNLA1</strain>
    </source>
</reference>
<dbReference type="EMBL" id="LUGO01000086">
    <property type="protein sequence ID" value="OXS37922.1"/>
    <property type="molecule type" value="Genomic_DNA"/>
</dbReference>
<name>A0A231QG80_9LACO</name>
<organism evidence="9 10">
    <name type="scientific">Ligilactobacillus agilis</name>
    <dbReference type="NCBI Taxonomy" id="1601"/>
    <lineage>
        <taxon>Bacteria</taxon>
        <taxon>Bacillati</taxon>
        <taxon>Bacillota</taxon>
        <taxon>Bacilli</taxon>
        <taxon>Lactobacillales</taxon>
        <taxon>Lactobacillaceae</taxon>
        <taxon>Ligilactobacillus</taxon>
    </lineage>
</organism>
<dbReference type="GO" id="GO:0006508">
    <property type="term" value="P:proteolysis"/>
    <property type="evidence" value="ECO:0007669"/>
    <property type="project" value="UniProtKB-KW"/>
</dbReference>
<gene>
    <name evidence="9" type="ORF">AYP69_01290</name>
</gene>
<dbReference type="Gene3D" id="3.40.140.10">
    <property type="entry name" value="Cytidine Deaminase, domain 2"/>
    <property type="match status" value="1"/>
</dbReference>
<dbReference type="GO" id="GO:0008237">
    <property type="term" value="F:metallopeptidase activity"/>
    <property type="evidence" value="ECO:0007669"/>
    <property type="project" value="UniProtKB-KW"/>
</dbReference>
<dbReference type="GO" id="GO:0046872">
    <property type="term" value="F:metal ion binding"/>
    <property type="evidence" value="ECO:0007669"/>
    <property type="project" value="UniProtKB-KW"/>
</dbReference>
<keyword evidence="3" id="KW-0479">Metal-binding</keyword>
<dbReference type="NCBIfam" id="TIGR00608">
    <property type="entry name" value="radc"/>
    <property type="match status" value="1"/>
</dbReference>
<evidence type="ECO:0000313" key="9">
    <source>
        <dbReference type="EMBL" id="OXS37922.1"/>
    </source>
</evidence>
<dbReference type="AlphaFoldDB" id="A0A231QG80"/>
<dbReference type="InterPro" id="IPR037518">
    <property type="entry name" value="MPN"/>
</dbReference>
<keyword evidence="6" id="KW-0482">Metalloprotease</keyword>
<evidence type="ECO:0000256" key="4">
    <source>
        <dbReference type="ARBA" id="ARBA00022801"/>
    </source>
</evidence>
<protein>
    <recommendedName>
        <fullName evidence="8">MPN domain-containing protein</fullName>
    </recommendedName>
</protein>
<evidence type="ECO:0000256" key="1">
    <source>
        <dbReference type="ARBA" id="ARBA00010243"/>
    </source>
</evidence>
<feature type="domain" description="MPN" evidence="8">
    <location>
        <begin position="91"/>
        <end position="213"/>
    </location>
</feature>
<accession>A0A231QG80</accession>
<comment type="similarity">
    <text evidence="1 7">Belongs to the UPF0758 family.</text>
</comment>
<dbReference type="SUPFAM" id="SSF102712">
    <property type="entry name" value="JAB1/MPN domain"/>
    <property type="match status" value="1"/>
</dbReference>
<evidence type="ECO:0000256" key="3">
    <source>
        <dbReference type="ARBA" id="ARBA00022723"/>
    </source>
</evidence>
<dbReference type="CDD" id="cd08071">
    <property type="entry name" value="MPN_DUF2466"/>
    <property type="match status" value="1"/>
</dbReference>